<dbReference type="Proteomes" id="UP000054047">
    <property type="component" value="Unassembled WGS sequence"/>
</dbReference>
<gene>
    <name evidence="1" type="ORF">ANCDUO_05365</name>
</gene>
<dbReference type="EMBL" id="KN728133">
    <property type="protein sequence ID" value="KIH64326.1"/>
    <property type="molecule type" value="Genomic_DNA"/>
</dbReference>
<accession>A0A0C2H4M7</accession>
<dbReference type="OrthoDB" id="258392at2759"/>
<keyword evidence="2" id="KW-1185">Reference proteome</keyword>
<proteinExistence type="predicted"/>
<organism evidence="1 2">
    <name type="scientific">Ancylostoma duodenale</name>
    <dbReference type="NCBI Taxonomy" id="51022"/>
    <lineage>
        <taxon>Eukaryota</taxon>
        <taxon>Metazoa</taxon>
        <taxon>Ecdysozoa</taxon>
        <taxon>Nematoda</taxon>
        <taxon>Chromadorea</taxon>
        <taxon>Rhabditida</taxon>
        <taxon>Rhabditina</taxon>
        <taxon>Rhabditomorpha</taxon>
        <taxon>Strongyloidea</taxon>
        <taxon>Ancylostomatidae</taxon>
        <taxon>Ancylostomatinae</taxon>
        <taxon>Ancylostoma</taxon>
    </lineage>
</organism>
<dbReference type="AlphaFoldDB" id="A0A0C2H4M7"/>
<sequence>MYSPRKGVNIPGVDYPNEPGWPTGYVPVPIHAADHHIDYVAAMLDLLTKNCGEKIDIDNLWLIYDALMIEIPDLGRVTKDIALH</sequence>
<evidence type="ECO:0000313" key="2">
    <source>
        <dbReference type="Proteomes" id="UP000054047"/>
    </source>
</evidence>
<name>A0A0C2H4M7_9BILA</name>
<protein>
    <submittedName>
        <fullName evidence="1">Uncharacterized protein</fullName>
    </submittedName>
</protein>
<reference evidence="1 2" key="1">
    <citation type="submission" date="2013-12" db="EMBL/GenBank/DDBJ databases">
        <title>Draft genome of the parsitic nematode Ancylostoma duodenale.</title>
        <authorList>
            <person name="Mitreva M."/>
        </authorList>
    </citation>
    <scope>NUCLEOTIDE SEQUENCE [LARGE SCALE GENOMIC DNA]</scope>
    <source>
        <strain evidence="1 2">Zhejiang</strain>
    </source>
</reference>
<evidence type="ECO:0000313" key="1">
    <source>
        <dbReference type="EMBL" id="KIH64326.1"/>
    </source>
</evidence>